<proteinExistence type="inferred from homology"/>
<dbReference type="EMBL" id="SNZK01000005">
    <property type="protein sequence ID" value="TDR53112.1"/>
    <property type="molecule type" value="Genomic_DNA"/>
</dbReference>
<comment type="catalytic activity">
    <reaction evidence="7 8">
        <text>7,8-dihydroneopterin 3'-triphosphate + H2O = 6-carboxy-5,6,7,8-tetrahydropterin + triphosphate + acetaldehyde + 2 H(+)</text>
        <dbReference type="Rhea" id="RHEA:27966"/>
        <dbReference type="ChEBI" id="CHEBI:15343"/>
        <dbReference type="ChEBI" id="CHEBI:15377"/>
        <dbReference type="ChEBI" id="CHEBI:15378"/>
        <dbReference type="ChEBI" id="CHEBI:18036"/>
        <dbReference type="ChEBI" id="CHEBI:58462"/>
        <dbReference type="ChEBI" id="CHEBI:61032"/>
        <dbReference type="EC" id="4.1.2.50"/>
    </reaction>
</comment>
<evidence type="ECO:0000256" key="6">
    <source>
        <dbReference type="ARBA" id="ARBA00023239"/>
    </source>
</evidence>
<dbReference type="OrthoDB" id="9804698at2"/>
<name>A0A4R6ZLG9_9LIST</name>
<dbReference type="NCBIfam" id="TIGR03367">
    <property type="entry name" value="queuosine_QueD"/>
    <property type="match status" value="1"/>
</dbReference>
<dbReference type="EC" id="4.-.-.-" evidence="8"/>
<dbReference type="GO" id="GO:0008616">
    <property type="term" value="P:tRNA queuosine(34) biosynthetic process"/>
    <property type="evidence" value="ECO:0007669"/>
    <property type="project" value="UniProtKB-KW"/>
</dbReference>
<feature type="active site" description="Charge relay system" evidence="9">
    <location>
        <position position="129"/>
    </location>
</feature>
<dbReference type="RefSeq" id="WP_036073702.1">
    <property type="nucleotide sequence ID" value="NZ_JAARQJ010000006.1"/>
</dbReference>
<evidence type="ECO:0000256" key="5">
    <source>
        <dbReference type="ARBA" id="ARBA00022833"/>
    </source>
</evidence>
<protein>
    <recommendedName>
        <fullName evidence="3 8">6-carboxy-5,6,7,8-tetrahydropterin synthase</fullName>
        <ecNumber evidence="8">4.-.-.-</ecNumber>
    </recommendedName>
</protein>
<dbReference type="GO" id="GO:0070497">
    <property type="term" value="F:6-carboxytetrahydropterin synthase activity"/>
    <property type="evidence" value="ECO:0007669"/>
    <property type="project" value="UniProtKB-EC"/>
</dbReference>
<evidence type="ECO:0000256" key="8">
    <source>
        <dbReference type="PIRNR" id="PIRNR006113"/>
    </source>
</evidence>
<keyword evidence="8" id="KW-0671">Queuosine biosynthesis</keyword>
<dbReference type="Pfam" id="PF01242">
    <property type="entry name" value="PTPS"/>
    <property type="match status" value="1"/>
</dbReference>
<dbReference type="Gene3D" id="3.30.479.10">
    <property type="entry name" value="6-pyruvoyl tetrahydropterin synthase/QueD"/>
    <property type="match status" value="1"/>
</dbReference>
<sequence length="143" mass="16039">MMKIAKEFTFDMAHMLDGHDGKCHNLHGHTYTLQVEVTGDLIATGSKAGMVLDYGDIKRVVKEHVTAKLDHAFAYFDGNENECRIAKLLEEMNRKTVALPCRTTAEGMAIVIYDWLTPYLPVSAIRLGETPTSFCEYVGDMHD</sequence>
<dbReference type="AlphaFoldDB" id="A0A4R6ZLG9"/>
<comment type="pathway">
    <text evidence="1 8">Purine metabolism; 7-cyano-7-deazaguanine biosynthesis.</text>
</comment>
<feature type="active site" description="Charge relay system" evidence="9">
    <location>
        <position position="71"/>
    </location>
</feature>
<evidence type="ECO:0000313" key="12">
    <source>
        <dbReference type="Proteomes" id="UP000295558"/>
    </source>
</evidence>
<dbReference type="GO" id="GO:0046872">
    <property type="term" value="F:metal ion binding"/>
    <property type="evidence" value="ECO:0007669"/>
    <property type="project" value="UniProtKB-KW"/>
</dbReference>
<feature type="binding site" evidence="10">
    <location>
        <position position="27"/>
    </location>
    <ligand>
        <name>Zn(2+)</name>
        <dbReference type="ChEBI" id="CHEBI:29105"/>
    </ligand>
</feature>
<dbReference type="PANTHER" id="PTHR12589:SF7">
    <property type="entry name" value="6-PYRUVOYL TETRAHYDROBIOPTERIN SYNTHASE"/>
    <property type="match status" value="1"/>
</dbReference>
<evidence type="ECO:0000256" key="9">
    <source>
        <dbReference type="PIRSR" id="PIRSR006113-1"/>
    </source>
</evidence>
<feature type="binding site" evidence="10">
    <location>
        <position position="14"/>
    </location>
    <ligand>
        <name>Zn(2+)</name>
        <dbReference type="ChEBI" id="CHEBI:29105"/>
    </ligand>
</feature>
<keyword evidence="6 8" id="KW-0456">Lyase</keyword>
<dbReference type="PIRSF" id="PIRSF006113">
    <property type="entry name" value="PTP_synth"/>
    <property type="match status" value="1"/>
</dbReference>
<evidence type="ECO:0000256" key="4">
    <source>
        <dbReference type="ARBA" id="ARBA00022723"/>
    </source>
</evidence>
<dbReference type="PANTHER" id="PTHR12589">
    <property type="entry name" value="PYRUVOYL TETRAHYDROBIOPTERIN SYNTHASE"/>
    <property type="match status" value="1"/>
</dbReference>
<comment type="similarity">
    <text evidence="2 8">Belongs to the PTPS family. QueD subfamily.</text>
</comment>
<dbReference type="InterPro" id="IPR038418">
    <property type="entry name" value="6-PTP_synth/QueD_sf"/>
</dbReference>
<feature type="binding site" evidence="10">
    <location>
        <position position="29"/>
    </location>
    <ligand>
        <name>Zn(2+)</name>
        <dbReference type="ChEBI" id="CHEBI:29105"/>
    </ligand>
</feature>
<keyword evidence="4 8" id="KW-0479">Metal-binding</keyword>
<evidence type="ECO:0000256" key="3">
    <source>
        <dbReference type="ARBA" id="ARBA00018141"/>
    </source>
</evidence>
<comment type="cofactor">
    <cofactor evidence="8 10">
        <name>Zn(2+)</name>
        <dbReference type="ChEBI" id="CHEBI:29105"/>
    </cofactor>
    <text evidence="8 10">Binds 1 zinc ion per subunit.</text>
</comment>
<organism evidence="11 12">
    <name type="scientific">Listeria rocourtiae</name>
    <dbReference type="NCBI Taxonomy" id="647910"/>
    <lineage>
        <taxon>Bacteria</taxon>
        <taxon>Bacillati</taxon>
        <taxon>Bacillota</taxon>
        <taxon>Bacilli</taxon>
        <taxon>Bacillales</taxon>
        <taxon>Listeriaceae</taxon>
        <taxon>Listeria</taxon>
    </lineage>
</organism>
<evidence type="ECO:0000256" key="7">
    <source>
        <dbReference type="ARBA" id="ARBA00048807"/>
    </source>
</evidence>
<feature type="active site" description="Proton acceptor" evidence="9">
    <location>
        <position position="23"/>
    </location>
</feature>
<keyword evidence="5 8" id="KW-0862">Zinc</keyword>
<evidence type="ECO:0000256" key="1">
    <source>
        <dbReference type="ARBA" id="ARBA00005061"/>
    </source>
</evidence>
<dbReference type="InterPro" id="IPR007115">
    <property type="entry name" value="6-PTP_synth/QueD"/>
</dbReference>
<dbReference type="STRING" id="1265846.PROCOU_16168"/>
<dbReference type="Proteomes" id="UP000295558">
    <property type="component" value="Unassembled WGS sequence"/>
</dbReference>
<gene>
    <name evidence="11" type="ORF">DFP96_10536</name>
</gene>
<dbReference type="SUPFAM" id="SSF55620">
    <property type="entry name" value="Tetrahydrobiopterin biosynthesis enzymes-like"/>
    <property type="match status" value="1"/>
</dbReference>
<accession>A0A4R6ZLG9</accession>
<comment type="caution">
    <text evidence="11">The sequence shown here is derived from an EMBL/GenBank/DDBJ whole genome shotgun (WGS) entry which is preliminary data.</text>
</comment>
<evidence type="ECO:0000256" key="2">
    <source>
        <dbReference type="ARBA" id="ARBA00008900"/>
    </source>
</evidence>
<reference evidence="11 12" key="1">
    <citation type="submission" date="2019-03" db="EMBL/GenBank/DDBJ databases">
        <title>Genomic Encyclopedia of Type Strains, Phase III (KMG-III): the genomes of soil and plant-associated and newly described type strains.</title>
        <authorList>
            <person name="Whitman W."/>
        </authorList>
    </citation>
    <scope>NUCLEOTIDE SEQUENCE [LARGE SCALE GENOMIC DNA]</scope>
    <source>
        <strain evidence="11 12">CECT 7972</strain>
    </source>
</reference>
<dbReference type="UniPathway" id="UPA00391"/>
<keyword evidence="12" id="KW-1185">Reference proteome</keyword>
<evidence type="ECO:0000313" key="11">
    <source>
        <dbReference type="EMBL" id="TDR53112.1"/>
    </source>
</evidence>
<evidence type="ECO:0000256" key="10">
    <source>
        <dbReference type="PIRSR" id="PIRSR006113-2"/>
    </source>
</evidence>